<organism evidence="1 2">
    <name type="scientific">Meganyctiphanes norvegica</name>
    <name type="common">Northern krill</name>
    <name type="synonym">Thysanopoda norvegica</name>
    <dbReference type="NCBI Taxonomy" id="48144"/>
    <lineage>
        <taxon>Eukaryota</taxon>
        <taxon>Metazoa</taxon>
        <taxon>Ecdysozoa</taxon>
        <taxon>Arthropoda</taxon>
        <taxon>Crustacea</taxon>
        <taxon>Multicrustacea</taxon>
        <taxon>Malacostraca</taxon>
        <taxon>Eumalacostraca</taxon>
        <taxon>Eucarida</taxon>
        <taxon>Euphausiacea</taxon>
        <taxon>Euphausiidae</taxon>
        <taxon>Meganyctiphanes</taxon>
    </lineage>
</organism>
<gene>
    <name evidence="1" type="ORF">MNOR_LOCUS40971</name>
</gene>
<name>A0AAV2SSF4_MEGNR</name>
<sequence>MSFCIFGGMRYLSAVGKLVLEGHIPIVSDLISGFGGISQNLLILKSRIILGETVESPKFLARSSVPTETKLGKSSIICTKNVESLVDTTVLSFPSALALSLSPSFITCSNSLGGKEEFSAAMFLKPLFILKPIFYDSNS</sequence>
<comment type="caution">
    <text evidence="1">The sequence shown here is derived from an EMBL/GenBank/DDBJ whole genome shotgun (WGS) entry which is preliminary data.</text>
</comment>
<evidence type="ECO:0000313" key="1">
    <source>
        <dbReference type="EMBL" id="CAL4244735.1"/>
    </source>
</evidence>
<accession>A0AAV2SSF4</accession>
<reference evidence="1 2" key="1">
    <citation type="submission" date="2024-05" db="EMBL/GenBank/DDBJ databases">
        <authorList>
            <person name="Wallberg A."/>
        </authorList>
    </citation>
    <scope>NUCLEOTIDE SEQUENCE [LARGE SCALE GENOMIC DNA]</scope>
</reference>
<dbReference type="AlphaFoldDB" id="A0AAV2SSF4"/>
<protein>
    <submittedName>
        <fullName evidence="1">Uncharacterized protein</fullName>
    </submittedName>
</protein>
<keyword evidence="2" id="KW-1185">Reference proteome</keyword>
<dbReference type="Proteomes" id="UP001497623">
    <property type="component" value="Unassembled WGS sequence"/>
</dbReference>
<dbReference type="EMBL" id="CAXKWB010137014">
    <property type="protein sequence ID" value="CAL4244735.1"/>
    <property type="molecule type" value="Genomic_DNA"/>
</dbReference>
<proteinExistence type="predicted"/>
<evidence type="ECO:0000313" key="2">
    <source>
        <dbReference type="Proteomes" id="UP001497623"/>
    </source>
</evidence>